<dbReference type="VEuPathDB" id="TrichDB:TVAG_141960"/>
<dbReference type="VEuPathDB" id="TrichDB:TVAGG3_0248760"/>
<evidence type="ECO:0000313" key="1">
    <source>
        <dbReference type="EMBL" id="EAX90652.1"/>
    </source>
</evidence>
<dbReference type="RefSeq" id="XP_001303582.1">
    <property type="nucleotide sequence ID" value="XM_001303581.1"/>
</dbReference>
<reference evidence="1" key="1">
    <citation type="submission" date="2006-10" db="EMBL/GenBank/DDBJ databases">
        <authorList>
            <person name="Amadeo P."/>
            <person name="Zhao Q."/>
            <person name="Wortman J."/>
            <person name="Fraser-Liggett C."/>
            <person name="Carlton J."/>
        </authorList>
    </citation>
    <scope>NUCLEOTIDE SEQUENCE</scope>
    <source>
        <strain evidence="1">G3</strain>
    </source>
</reference>
<dbReference type="EMBL" id="DS114091">
    <property type="protein sequence ID" value="EAX90652.1"/>
    <property type="molecule type" value="Genomic_DNA"/>
</dbReference>
<dbReference type="Proteomes" id="UP000001542">
    <property type="component" value="Unassembled WGS sequence"/>
</dbReference>
<dbReference type="AlphaFoldDB" id="A2FWQ9"/>
<gene>
    <name evidence="1" type="ORF">TVAG_141960</name>
</gene>
<protein>
    <submittedName>
        <fullName evidence="1">Uncharacterized protein</fullName>
    </submittedName>
</protein>
<organism evidence="1 2">
    <name type="scientific">Trichomonas vaginalis (strain ATCC PRA-98 / G3)</name>
    <dbReference type="NCBI Taxonomy" id="412133"/>
    <lineage>
        <taxon>Eukaryota</taxon>
        <taxon>Metamonada</taxon>
        <taxon>Parabasalia</taxon>
        <taxon>Trichomonadida</taxon>
        <taxon>Trichomonadidae</taxon>
        <taxon>Trichomonas</taxon>
    </lineage>
</organism>
<name>A2FWQ9_TRIV3</name>
<dbReference type="InParanoid" id="A2FWQ9"/>
<dbReference type="KEGG" id="tva:4748339"/>
<accession>A2FWQ9</accession>
<sequence>MQTSTKLSEHYSSKPNITCHIQSITLPKLFPCLFLCVWRHGHNKGKSKFFKASTTNVQIDETIDLDINQPKKHPLRLYFFLKAMTGEMNRLVEFIVNLPEVLEIGDGMDTTSTATSKYGECSLSLNLTLKYINDMEMSVKNELEKTSVVQAFTDFEYLTSNYNLFPENSDDVRKMWGDKGFISCSEIIQYGPFDKEVYGNIKKLQRTIDNFSSESERISSIISLVLLKIMDPKPTFIDENGKQCQLAPPSKCFPSILRDICGFIQNAGTEKEKTVPSIDILNTLTKSLSEYCFSPTIPFETIISLISTAYGVIYFIDKNQYVEFEKAKPLFSDLGKSALIKLLNTIQDDVNICIKNPLTFCDKLSRVRQNLSCLGIPESTLDKIDNMMLEVCDFFVTRTWIMNEDMGIKSLLNFTGAWPQYQFILLNSLIDITQFCGDIVNGALPVTSLHKGFQGPWLLESLRKLAPLKKLNMEKIRLLPIDMKGYVPQPPDIEQCVESVLSGKPIQVIVPNSILGTKPEDN</sequence>
<proteinExistence type="predicted"/>
<evidence type="ECO:0000313" key="2">
    <source>
        <dbReference type="Proteomes" id="UP000001542"/>
    </source>
</evidence>
<reference evidence="1" key="2">
    <citation type="journal article" date="2007" name="Science">
        <title>Draft genome sequence of the sexually transmitted pathogen Trichomonas vaginalis.</title>
        <authorList>
            <person name="Carlton J.M."/>
            <person name="Hirt R.P."/>
            <person name="Silva J.C."/>
            <person name="Delcher A.L."/>
            <person name="Schatz M."/>
            <person name="Zhao Q."/>
            <person name="Wortman J.R."/>
            <person name="Bidwell S.L."/>
            <person name="Alsmark U.C.M."/>
            <person name="Besteiro S."/>
            <person name="Sicheritz-Ponten T."/>
            <person name="Noel C.J."/>
            <person name="Dacks J.B."/>
            <person name="Foster P.G."/>
            <person name="Simillion C."/>
            <person name="Van de Peer Y."/>
            <person name="Miranda-Saavedra D."/>
            <person name="Barton G.J."/>
            <person name="Westrop G.D."/>
            <person name="Mueller S."/>
            <person name="Dessi D."/>
            <person name="Fiori P.L."/>
            <person name="Ren Q."/>
            <person name="Paulsen I."/>
            <person name="Zhang H."/>
            <person name="Bastida-Corcuera F.D."/>
            <person name="Simoes-Barbosa A."/>
            <person name="Brown M.T."/>
            <person name="Hayes R.D."/>
            <person name="Mukherjee M."/>
            <person name="Okumura C.Y."/>
            <person name="Schneider R."/>
            <person name="Smith A.J."/>
            <person name="Vanacova S."/>
            <person name="Villalvazo M."/>
            <person name="Haas B.J."/>
            <person name="Pertea M."/>
            <person name="Feldblyum T.V."/>
            <person name="Utterback T.R."/>
            <person name="Shu C.L."/>
            <person name="Osoegawa K."/>
            <person name="de Jong P.J."/>
            <person name="Hrdy I."/>
            <person name="Horvathova L."/>
            <person name="Zubacova Z."/>
            <person name="Dolezal P."/>
            <person name="Malik S.B."/>
            <person name="Logsdon J.M. Jr."/>
            <person name="Henze K."/>
            <person name="Gupta A."/>
            <person name="Wang C.C."/>
            <person name="Dunne R.L."/>
            <person name="Upcroft J.A."/>
            <person name="Upcroft P."/>
            <person name="White O."/>
            <person name="Salzberg S.L."/>
            <person name="Tang P."/>
            <person name="Chiu C.-H."/>
            <person name="Lee Y.-S."/>
            <person name="Embley T.M."/>
            <person name="Coombs G.H."/>
            <person name="Mottram J.C."/>
            <person name="Tachezy J."/>
            <person name="Fraser-Liggett C.M."/>
            <person name="Johnson P.J."/>
        </authorList>
    </citation>
    <scope>NUCLEOTIDE SEQUENCE [LARGE SCALE GENOMIC DNA]</scope>
    <source>
        <strain evidence="1">G3</strain>
    </source>
</reference>
<keyword evidence="2" id="KW-1185">Reference proteome</keyword>